<organism evidence="1">
    <name type="scientific">Rhizophora mucronata</name>
    <name type="common">Asiatic mangrove</name>
    <dbReference type="NCBI Taxonomy" id="61149"/>
    <lineage>
        <taxon>Eukaryota</taxon>
        <taxon>Viridiplantae</taxon>
        <taxon>Streptophyta</taxon>
        <taxon>Embryophyta</taxon>
        <taxon>Tracheophyta</taxon>
        <taxon>Spermatophyta</taxon>
        <taxon>Magnoliopsida</taxon>
        <taxon>eudicotyledons</taxon>
        <taxon>Gunneridae</taxon>
        <taxon>Pentapetalae</taxon>
        <taxon>rosids</taxon>
        <taxon>fabids</taxon>
        <taxon>Malpighiales</taxon>
        <taxon>Rhizophoraceae</taxon>
        <taxon>Rhizophora</taxon>
    </lineage>
</organism>
<name>A0A2P2N1J8_RHIMU</name>
<reference evidence="1" key="1">
    <citation type="submission" date="2018-02" db="EMBL/GenBank/DDBJ databases">
        <title>Rhizophora mucronata_Transcriptome.</title>
        <authorList>
            <person name="Meera S.P."/>
            <person name="Sreeshan A."/>
            <person name="Augustine A."/>
        </authorList>
    </citation>
    <scope>NUCLEOTIDE SEQUENCE</scope>
    <source>
        <tissue evidence="1">Leaf</tissue>
    </source>
</reference>
<protein>
    <submittedName>
        <fullName evidence="1">Uncharacterized protein</fullName>
    </submittedName>
</protein>
<evidence type="ECO:0000313" key="1">
    <source>
        <dbReference type="EMBL" id="MBX36338.1"/>
    </source>
</evidence>
<sequence length="41" mass="4603">MSTACICTVCSGMFSSNGEESVEKITRRLIKLLYEHELLLP</sequence>
<dbReference type="AlphaFoldDB" id="A0A2P2N1J8"/>
<accession>A0A2P2N1J8</accession>
<proteinExistence type="predicted"/>
<dbReference type="EMBL" id="GGEC01055854">
    <property type="protein sequence ID" value="MBX36338.1"/>
    <property type="molecule type" value="Transcribed_RNA"/>
</dbReference>